<name>A0A427A8G8_ENSVE</name>
<proteinExistence type="predicted"/>
<sequence>MPRFSSPSVPPLSPTGRSFLTAASASVRRSSPPPLASVRSHPALAVPPHPLSLSSSSALTPLSLLDTPCHLLRASPASHPSTSLPLSLTLLHRSCPSTLLDKPLLPLLPSCCLPSSAIAATD</sequence>
<evidence type="ECO:0000256" key="1">
    <source>
        <dbReference type="SAM" id="MobiDB-lite"/>
    </source>
</evidence>
<dbReference type="EMBL" id="AMZH03003390">
    <property type="protein sequence ID" value="RRT72488.1"/>
    <property type="molecule type" value="Genomic_DNA"/>
</dbReference>
<feature type="compositionally biased region" description="Low complexity" evidence="1">
    <location>
        <begin position="22"/>
        <end position="42"/>
    </location>
</feature>
<dbReference type="AlphaFoldDB" id="A0A427A8G8"/>
<protein>
    <submittedName>
        <fullName evidence="2">Uncharacterized protein</fullName>
    </submittedName>
</protein>
<dbReference type="Proteomes" id="UP000287651">
    <property type="component" value="Unassembled WGS sequence"/>
</dbReference>
<comment type="caution">
    <text evidence="2">The sequence shown here is derived from an EMBL/GenBank/DDBJ whole genome shotgun (WGS) entry which is preliminary data.</text>
</comment>
<evidence type="ECO:0000313" key="3">
    <source>
        <dbReference type="Proteomes" id="UP000287651"/>
    </source>
</evidence>
<reference evidence="2 3" key="1">
    <citation type="journal article" date="2014" name="Agronomy (Basel)">
        <title>A Draft Genome Sequence for Ensete ventricosum, the Drought-Tolerant Tree Against Hunger.</title>
        <authorList>
            <person name="Harrison J."/>
            <person name="Moore K.A."/>
            <person name="Paszkiewicz K."/>
            <person name="Jones T."/>
            <person name="Grant M."/>
            <person name="Ambacheew D."/>
            <person name="Muzemil S."/>
            <person name="Studholme D.J."/>
        </authorList>
    </citation>
    <scope>NUCLEOTIDE SEQUENCE [LARGE SCALE GENOMIC DNA]</scope>
</reference>
<accession>A0A427A8G8</accession>
<feature type="region of interest" description="Disordered" evidence="1">
    <location>
        <begin position="1"/>
        <end position="42"/>
    </location>
</feature>
<organism evidence="2 3">
    <name type="scientific">Ensete ventricosum</name>
    <name type="common">Abyssinian banana</name>
    <name type="synonym">Musa ensete</name>
    <dbReference type="NCBI Taxonomy" id="4639"/>
    <lineage>
        <taxon>Eukaryota</taxon>
        <taxon>Viridiplantae</taxon>
        <taxon>Streptophyta</taxon>
        <taxon>Embryophyta</taxon>
        <taxon>Tracheophyta</taxon>
        <taxon>Spermatophyta</taxon>
        <taxon>Magnoliopsida</taxon>
        <taxon>Liliopsida</taxon>
        <taxon>Zingiberales</taxon>
        <taxon>Musaceae</taxon>
        <taxon>Ensete</taxon>
    </lineage>
</organism>
<gene>
    <name evidence="2" type="ORF">B296_00008638</name>
</gene>
<evidence type="ECO:0000313" key="2">
    <source>
        <dbReference type="EMBL" id="RRT72488.1"/>
    </source>
</evidence>